<evidence type="ECO:0000313" key="2">
    <source>
        <dbReference type="Proteomes" id="UP000054018"/>
    </source>
</evidence>
<dbReference type="OrthoDB" id="10479977at2759"/>
<dbReference type="HOGENOM" id="CLU_983920_0_0_1"/>
<dbReference type="AlphaFoldDB" id="A0A0C9ZQU1"/>
<proteinExistence type="predicted"/>
<dbReference type="Proteomes" id="UP000054018">
    <property type="component" value="Unassembled WGS sequence"/>
</dbReference>
<sequence>MSTPPSLGNAPPSGSMVQCSRDLTFQGGCHLEHGYRIAASAYGSATVDAQESQYCEPSSHDDRAVLISKVLQLSSCPIISDPQVLAGSSNLVGHLSRESDSTQVALSLGNVAGKNRVSSIIKDSFFVDHTRGYSDMQVHASDYITNHNTAIPPSYPGLLPPYALEQLSGYPQESGDVPVFGELDNSFAAPMMDLGPILSPHDGTAGQVTGPNAPWSQLPNSAAPPPQELQPLGDFAICNVPLPPNQGPFFNALHALLYTPGHQSLTPNQGSFCRLQQREYSAV</sequence>
<organism evidence="1 2">
    <name type="scientific">Pisolithus microcarpus 441</name>
    <dbReference type="NCBI Taxonomy" id="765257"/>
    <lineage>
        <taxon>Eukaryota</taxon>
        <taxon>Fungi</taxon>
        <taxon>Dikarya</taxon>
        <taxon>Basidiomycota</taxon>
        <taxon>Agaricomycotina</taxon>
        <taxon>Agaricomycetes</taxon>
        <taxon>Agaricomycetidae</taxon>
        <taxon>Boletales</taxon>
        <taxon>Sclerodermatineae</taxon>
        <taxon>Pisolithaceae</taxon>
        <taxon>Pisolithus</taxon>
    </lineage>
</organism>
<accession>A0A0C9ZQU1</accession>
<protein>
    <submittedName>
        <fullName evidence="1">Uncharacterized protein</fullName>
    </submittedName>
</protein>
<dbReference type="EMBL" id="KN833743">
    <property type="protein sequence ID" value="KIK22078.1"/>
    <property type="molecule type" value="Genomic_DNA"/>
</dbReference>
<name>A0A0C9ZQU1_9AGAM</name>
<keyword evidence="2" id="KW-1185">Reference proteome</keyword>
<evidence type="ECO:0000313" key="1">
    <source>
        <dbReference type="EMBL" id="KIK22078.1"/>
    </source>
</evidence>
<reference evidence="2" key="2">
    <citation type="submission" date="2015-01" db="EMBL/GenBank/DDBJ databases">
        <title>Evolutionary Origins and Diversification of the Mycorrhizal Mutualists.</title>
        <authorList>
            <consortium name="DOE Joint Genome Institute"/>
            <consortium name="Mycorrhizal Genomics Consortium"/>
            <person name="Kohler A."/>
            <person name="Kuo A."/>
            <person name="Nagy L.G."/>
            <person name="Floudas D."/>
            <person name="Copeland A."/>
            <person name="Barry K.W."/>
            <person name="Cichocki N."/>
            <person name="Veneault-Fourrey C."/>
            <person name="LaButti K."/>
            <person name="Lindquist E.A."/>
            <person name="Lipzen A."/>
            <person name="Lundell T."/>
            <person name="Morin E."/>
            <person name="Murat C."/>
            <person name="Riley R."/>
            <person name="Ohm R."/>
            <person name="Sun H."/>
            <person name="Tunlid A."/>
            <person name="Henrissat B."/>
            <person name="Grigoriev I.V."/>
            <person name="Hibbett D.S."/>
            <person name="Martin F."/>
        </authorList>
    </citation>
    <scope>NUCLEOTIDE SEQUENCE [LARGE SCALE GENOMIC DNA]</scope>
    <source>
        <strain evidence="2">441</strain>
    </source>
</reference>
<reference evidence="1 2" key="1">
    <citation type="submission" date="2014-04" db="EMBL/GenBank/DDBJ databases">
        <authorList>
            <consortium name="DOE Joint Genome Institute"/>
            <person name="Kuo A."/>
            <person name="Kohler A."/>
            <person name="Costa M.D."/>
            <person name="Nagy L.G."/>
            <person name="Floudas D."/>
            <person name="Copeland A."/>
            <person name="Barry K.W."/>
            <person name="Cichocki N."/>
            <person name="Veneault-Fourrey C."/>
            <person name="LaButti K."/>
            <person name="Lindquist E.A."/>
            <person name="Lipzen A."/>
            <person name="Lundell T."/>
            <person name="Morin E."/>
            <person name="Murat C."/>
            <person name="Sun H."/>
            <person name="Tunlid A."/>
            <person name="Henrissat B."/>
            <person name="Grigoriev I.V."/>
            <person name="Hibbett D.S."/>
            <person name="Martin F."/>
            <person name="Nordberg H.P."/>
            <person name="Cantor M.N."/>
            <person name="Hua S.X."/>
        </authorList>
    </citation>
    <scope>NUCLEOTIDE SEQUENCE [LARGE SCALE GENOMIC DNA]</scope>
    <source>
        <strain evidence="1 2">441</strain>
    </source>
</reference>
<gene>
    <name evidence="1" type="ORF">PISMIDRAFT_11814</name>
</gene>